<dbReference type="EMBL" id="JAGDEL010000004">
    <property type="protein sequence ID" value="MBO1511551.1"/>
    <property type="molecule type" value="Genomic_DNA"/>
</dbReference>
<dbReference type="Proteomes" id="UP000663981">
    <property type="component" value="Unassembled WGS sequence"/>
</dbReference>
<reference evidence="2 3" key="1">
    <citation type="submission" date="2021-03" db="EMBL/GenBank/DDBJ databases">
        <title>Whole genome sequence of Metabacillus bambusae BG109.</title>
        <authorList>
            <person name="Jeong J.W."/>
        </authorList>
    </citation>
    <scope>NUCLEOTIDE SEQUENCE [LARGE SCALE GENOMIC DNA]</scope>
    <source>
        <strain evidence="2 3">BG109</strain>
    </source>
</reference>
<dbReference type="Gene3D" id="1.10.260.40">
    <property type="entry name" value="lambda repressor-like DNA-binding domains"/>
    <property type="match status" value="1"/>
</dbReference>
<dbReference type="RefSeq" id="WP_207976651.1">
    <property type="nucleotide sequence ID" value="NZ_JAGDEL010000004.1"/>
</dbReference>
<evidence type="ECO:0000313" key="2">
    <source>
        <dbReference type="EMBL" id="MBO1511551.1"/>
    </source>
</evidence>
<accession>A0ABS3MZU3</accession>
<organism evidence="2 3">
    <name type="scientific">Metabacillus bambusae</name>
    <dbReference type="NCBI Taxonomy" id="2795218"/>
    <lineage>
        <taxon>Bacteria</taxon>
        <taxon>Bacillati</taxon>
        <taxon>Bacillota</taxon>
        <taxon>Bacilli</taxon>
        <taxon>Bacillales</taxon>
        <taxon>Bacillaceae</taxon>
        <taxon>Metabacillus</taxon>
    </lineage>
</organism>
<keyword evidence="3" id="KW-1185">Reference proteome</keyword>
<evidence type="ECO:0000259" key="1">
    <source>
        <dbReference type="PROSITE" id="PS50943"/>
    </source>
</evidence>
<dbReference type="InterPro" id="IPR010982">
    <property type="entry name" value="Lambda_DNA-bd_dom_sf"/>
</dbReference>
<proteinExistence type="predicted"/>
<dbReference type="CDD" id="cd00093">
    <property type="entry name" value="HTH_XRE"/>
    <property type="match status" value="1"/>
</dbReference>
<sequence length="73" mass="7946">MAVTFYVDIDKILERRGMTLTQLADLAGIDKGNLSKIRSTKAITINTLNKLASALGETDPANLISVEVNKNQK</sequence>
<dbReference type="SMART" id="SM00530">
    <property type="entry name" value="HTH_XRE"/>
    <property type="match status" value="1"/>
</dbReference>
<name>A0ABS3MZU3_9BACI</name>
<dbReference type="SUPFAM" id="SSF47413">
    <property type="entry name" value="lambda repressor-like DNA-binding domains"/>
    <property type="match status" value="1"/>
</dbReference>
<dbReference type="PROSITE" id="PS50943">
    <property type="entry name" value="HTH_CROC1"/>
    <property type="match status" value="1"/>
</dbReference>
<comment type="caution">
    <text evidence="2">The sequence shown here is derived from an EMBL/GenBank/DDBJ whole genome shotgun (WGS) entry which is preliminary data.</text>
</comment>
<dbReference type="Pfam" id="PF13443">
    <property type="entry name" value="HTH_26"/>
    <property type="match status" value="1"/>
</dbReference>
<evidence type="ECO:0000313" key="3">
    <source>
        <dbReference type="Proteomes" id="UP000663981"/>
    </source>
</evidence>
<gene>
    <name evidence="2" type="ORF">I7822_07705</name>
</gene>
<feature type="domain" description="HTH cro/C1-type" evidence="1">
    <location>
        <begin position="9"/>
        <end position="63"/>
    </location>
</feature>
<protein>
    <submittedName>
        <fullName evidence="2">Helix-turn-helix domain-containing protein</fullName>
    </submittedName>
</protein>
<dbReference type="InterPro" id="IPR001387">
    <property type="entry name" value="Cro/C1-type_HTH"/>
</dbReference>